<organism evidence="7 8">
    <name type="scientific">Limnoglobus roseus</name>
    <dbReference type="NCBI Taxonomy" id="2598579"/>
    <lineage>
        <taxon>Bacteria</taxon>
        <taxon>Pseudomonadati</taxon>
        <taxon>Planctomycetota</taxon>
        <taxon>Planctomycetia</taxon>
        <taxon>Gemmatales</taxon>
        <taxon>Gemmataceae</taxon>
        <taxon>Limnoglobus</taxon>
    </lineage>
</organism>
<dbReference type="SUPFAM" id="SSF53335">
    <property type="entry name" value="S-adenosyl-L-methionine-dependent methyltransferases"/>
    <property type="match status" value="1"/>
</dbReference>
<dbReference type="InterPro" id="IPR029063">
    <property type="entry name" value="SAM-dependent_MTases_sf"/>
</dbReference>
<keyword evidence="5" id="KW-0680">Restriction system</keyword>
<evidence type="ECO:0000256" key="3">
    <source>
        <dbReference type="ARBA" id="ARBA00022679"/>
    </source>
</evidence>
<dbReference type="AlphaFoldDB" id="A0A5C1AKG2"/>
<accession>A0A5C1AKG2</accession>
<proteinExistence type="inferred from homology"/>
<evidence type="ECO:0000313" key="8">
    <source>
        <dbReference type="Proteomes" id="UP000324974"/>
    </source>
</evidence>
<dbReference type="InterPro" id="IPR050953">
    <property type="entry name" value="N4_N6_ade-DNA_methylase"/>
</dbReference>
<dbReference type="OrthoDB" id="249114at2"/>
<evidence type="ECO:0000256" key="1">
    <source>
        <dbReference type="ARBA" id="ARBA00006594"/>
    </source>
</evidence>
<comment type="similarity">
    <text evidence="1">Belongs to the N(4)/N(6)-methyltransferase family.</text>
</comment>
<keyword evidence="8" id="KW-1185">Reference proteome</keyword>
<dbReference type="GO" id="GO:0008170">
    <property type="term" value="F:N-methyltransferase activity"/>
    <property type="evidence" value="ECO:0007669"/>
    <property type="project" value="InterPro"/>
</dbReference>
<feature type="domain" description="DNA methylase adenine-specific" evidence="6">
    <location>
        <begin position="299"/>
        <end position="574"/>
    </location>
</feature>
<evidence type="ECO:0000313" key="7">
    <source>
        <dbReference type="EMBL" id="QEL18693.1"/>
    </source>
</evidence>
<dbReference type="GO" id="GO:0032259">
    <property type="term" value="P:methylation"/>
    <property type="evidence" value="ECO:0007669"/>
    <property type="project" value="UniProtKB-KW"/>
</dbReference>
<name>A0A5C1AKG2_9BACT</name>
<keyword evidence="3 7" id="KW-0808">Transferase</keyword>
<dbReference type="EMBL" id="CP042425">
    <property type="protein sequence ID" value="QEL18693.1"/>
    <property type="molecule type" value="Genomic_DNA"/>
</dbReference>
<dbReference type="PRINTS" id="PR00507">
    <property type="entry name" value="N12N6MTFRASE"/>
</dbReference>
<dbReference type="KEGG" id="lrs:PX52LOC_05728"/>
<evidence type="ECO:0000256" key="4">
    <source>
        <dbReference type="ARBA" id="ARBA00022691"/>
    </source>
</evidence>
<dbReference type="Pfam" id="PF02384">
    <property type="entry name" value="N6_Mtase"/>
    <property type="match status" value="1"/>
</dbReference>
<dbReference type="GO" id="GO:0003677">
    <property type="term" value="F:DNA binding"/>
    <property type="evidence" value="ECO:0007669"/>
    <property type="project" value="InterPro"/>
</dbReference>
<evidence type="ECO:0000256" key="5">
    <source>
        <dbReference type="ARBA" id="ARBA00022747"/>
    </source>
</evidence>
<dbReference type="InterPro" id="IPR002052">
    <property type="entry name" value="DNA_methylase_N6_adenine_CS"/>
</dbReference>
<dbReference type="PROSITE" id="PS00092">
    <property type="entry name" value="N6_MTASE"/>
    <property type="match status" value="1"/>
</dbReference>
<dbReference type="RefSeq" id="WP_149113165.1">
    <property type="nucleotide sequence ID" value="NZ_CP042425.1"/>
</dbReference>
<dbReference type="Proteomes" id="UP000324974">
    <property type="component" value="Chromosome"/>
</dbReference>
<evidence type="ECO:0000259" key="6">
    <source>
        <dbReference type="Pfam" id="PF02384"/>
    </source>
</evidence>
<dbReference type="REBASE" id="364456">
    <property type="entry name" value="GbaPX52ORF5728P"/>
</dbReference>
<protein>
    <submittedName>
        <fullName evidence="7">Site-specific DNA-methyltransferase</fullName>
    </submittedName>
</protein>
<dbReference type="InterPro" id="IPR003356">
    <property type="entry name" value="DNA_methylase_A-5"/>
</dbReference>
<dbReference type="PANTHER" id="PTHR33841:SF5">
    <property type="entry name" value="DNA METHYLASE (MODIFICATION METHYLASE) (METHYLTRANSFERASE)-RELATED"/>
    <property type="match status" value="1"/>
</dbReference>
<dbReference type="PANTHER" id="PTHR33841">
    <property type="entry name" value="DNA METHYLTRANSFERASE YEEA-RELATED"/>
    <property type="match status" value="1"/>
</dbReference>
<keyword evidence="4" id="KW-0949">S-adenosyl-L-methionine</keyword>
<gene>
    <name evidence="7" type="ORF">PX52LOC_05728</name>
</gene>
<dbReference type="GO" id="GO:0009007">
    <property type="term" value="F:site-specific DNA-methyltransferase (adenine-specific) activity"/>
    <property type="evidence" value="ECO:0007669"/>
    <property type="project" value="UniProtKB-EC"/>
</dbReference>
<sequence length="1035" mass="116185">MPTTTATDWRQEFGLAGRSSPGFFTAKSEITPSTPQAHLLRRAFDTLDVDGVLCADHSPLVYFRVVKRITPDAILELHHRFWNHGGASLLVLVTDDSVHVYSGMTRPAAGQSDADPAGLVTNLSRVAEGLKEFVVSVESGEFFRQHQRSFDPAQRVDRDLLNNLLDAREKLNAVTRRKNPSEALDALLCRLVFTSYLFDRGIIDESYLTGLGIRGAKDLRELLANPSRSKARDSLYKLFTKLGEDFNGDLFRDDLKEEKAFIQEEHVKILDDFFQETIVRTGQRVLFYRYDFRYIPIETISAIYERFLKDVEKQQGAFYTPRFLAEVVLDTALGGTPSLAGKRFFDPACGSGIFLVGLFNRLAEEWKQANLTARNDRKATELMRLLRESIFGVDISLTACRITAFSLYLAYLDHLAPRDIQALQKKGKALPRLVADGEDVEEQGNIRCADFFDTDQRFPTDVSLVIGNPPWGSIATSDSPAGAYCDKHERPLPDKQIAAAFIWKATDHVAAEGRVCFVLPHGVLFNHSTTAIPFQKAWVATHALERVLNLADYQRFLFERAGHPAVVVCYRKKPPVSQDDRIEYWGPKADWTVTKAEVITIVPQDRTTITVGELLRDLDGPDAPQIWKQRFWATPRDWRLLDRLGLYTRLRENVRRAKERNSSKPWIMAVGFQPLGDNDDAAKAETITLPSRHFIRATSANLDLFLLERDCQELEAARVTVRSGSNKLTDVFRGPHVLMAKGMTSTAFAAFHVSFQDAVRGIHGPEADRDMLVFAAAYLRSPLALYYLFHTSSNWGISRQEAHVEEVLRLPFPLPHQLPDPKRARQIVSEVAKIVDAAALEADTDLVDRAGIVRSASLKVEPLIEEYLDVLPHEKFLIEDTVNVIIESTRPTRARPLVPTVTPANAAFRQTYIERVCETLNGWAKSGQFAVRGQVQASETLGVGVAVLEKVKRAAMAEPMPQMGTDLLHTLDAVRKAIPRQHATLDIVRGVMVFDQNRLYIVKPIGQRFWTQTAALNDADEIAGTILMQSPRGDA</sequence>
<reference evidence="8" key="1">
    <citation type="submission" date="2019-08" db="EMBL/GenBank/DDBJ databases">
        <title>Limnoglobus roseus gen. nov., sp. nov., a novel freshwater planctomycete with a giant genome from the family Gemmataceae.</title>
        <authorList>
            <person name="Kulichevskaya I.S."/>
            <person name="Naumoff D.G."/>
            <person name="Miroshnikov K."/>
            <person name="Ivanova A."/>
            <person name="Philippov D.A."/>
            <person name="Hakobyan A."/>
            <person name="Rijpstra I.C."/>
            <person name="Sinninghe Damste J.S."/>
            <person name="Liesack W."/>
            <person name="Dedysh S.N."/>
        </authorList>
    </citation>
    <scope>NUCLEOTIDE SEQUENCE [LARGE SCALE GENOMIC DNA]</scope>
    <source>
        <strain evidence="8">PX52</strain>
    </source>
</reference>
<keyword evidence="2 7" id="KW-0489">Methyltransferase</keyword>
<evidence type="ECO:0000256" key="2">
    <source>
        <dbReference type="ARBA" id="ARBA00022603"/>
    </source>
</evidence>
<dbReference type="Gene3D" id="3.40.50.150">
    <property type="entry name" value="Vaccinia Virus protein VP39"/>
    <property type="match status" value="1"/>
</dbReference>
<dbReference type="GO" id="GO:0009307">
    <property type="term" value="P:DNA restriction-modification system"/>
    <property type="evidence" value="ECO:0007669"/>
    <property type="project" value="UniProtKB-KW"/>
</dbReference>